<accession>A0A849KGK1</accession>
<feature type="chain" id="PRO_5032897907" evidence="2">
    <location>
        <begin position="22"/>
        <end position="64"/>
    </location>
</feature>
<dbReference type="RefSeq" id="WP_171318003.1">
    <property type="nucleotide sequence ID" value="NZ_JABFCY010000005.1"/>
</dbReference>
<evidence type="ECO:0000313" key="3">
    <source>
        <dbReference type="EMBL" id="NNU60651.1"/>
    </source>
</evidence>
<keyword evidence="2" id="KW-0732">Signal</keyword>
<dbReference type="AlphaFoldDB" id="A0A849KGK1"/>
<evidence type="ECO:0000256" key="1">
    <source>
        <dbReference type="SAM" id="MobiDB-lite"/>
    </source>
</evidence>
<dbReference type="EMBL" id="JABFCY010000005">
    <property type="protein sequence ID" value="NNU60651.1"/>
    <property type="molecule type" value="Genomic_DNA"/>
</dbReference>
<evidence type="ECO:0000256" key="2">
    <source>
        <dbReference type="SAM" id="SignalP"/>
    </source>
</evidence>
<name>A0A849KGK1_9HYPH</name>
<proteinExistence type="predicted"/>
<comment type="caution">
    <text evidence="3">The sequence shown here is derived from an EMBL/GenBank/DDBJ whole genome shotgun (WGS) entry which is preliminary data.</text>
</comment>
<feature type="signal peptide" evidence="2">
    <location>
        <begin position="1"/>
        <end position="21"/>
    </location>
</feature>
<feature type="compositionally biased region" description="Polar residues" evidence="1">
    <location>
        <begin position="30"/>
        <end position="40"/>
    </location>
</feature>
<reference evidence="3 4" key="1">
    <citation type="submission" date="2020-05" db="EMBL/GenBank/DDBJ databases">
        <title>Draft Genome Sequence of Ochrobactrum soli Isolated from Stable Fly Gut.</title>
        <authorList>
            <person name="Pileggi M.T."/>
            <person name="Vazhakkala L.J."/>
            <person name="Wong C.N."/>
        </authorList>
    </citation>
    <scope>NUCLEOTIDE SEQUENCE [LARGE SCALE GENOMIC DNA]</scope>
    <source>
        <strain evidence="3 4">MTP-C0764</strain>
    </source>
</reference>
<evidence type="ECO:0000313" key="4">
    <source>
        <dbReference type="Proteomes" id="UP000574931"/>
    </source>
</evidence>
<protein>
    <submittedName>
        <fullName evidence="3">Uncharacterized protein</fullName>
    </submittedName>
</protein>
<gene>
    <name evidence="3" type="ORF">HKX02_10315</name>
</gene>
<feature type="compositionally biased region" description="Polar residues" evidence="1">
    <location>
        <begin position="53"/>
        <end position="64"/>
    </location>
</feature>
<keyword evidence="4" id="KW-1185">Reference proteome</keyword>
<organism evidence="3 4">
    <name type="scientific">Ochrobactrum soli</name>
    <dbReference type="NCBI Taxonomy" id="2448455"/>
    <lineage>
        <taxon>Bacteria</taxon>
        <taxon>Pseudomonadati</taxon>
        <taxon>Pseudomonadota</taxon>
        <taxon>Alphaproteobacteria</taxon>
        <taxon>Hyphomicrobiales</taxon>
        <taxon>Brucellaceae</taxon>
        <taxon>Brucella/Ochrobactrum group</taxon>
        <taxon>Ochrobactrum</taxon>
    </lineage>
</organism>
<dbReference type="Proteomes" id="UP000574931">
    <property type="component" value="Unassembled WGS sequence"/>
</dbReference>
<sequence length="64" mass="6462">MMKTIAVLAIGAFMVSGTAFASAPAVSTTKQTIKQDQTSGPVVAGGPGKLGRVSTSTSGKRFIF</sequence>
<feature type="region of interest" description="Disordered" evidence="1">
    <location>
        <begin position="30"/>
        <end position="64"/>
    </location>
</feature>